<proteinExistence type="predicted"/>
<gene>
    <name evidence="1" type="ORF">RRG08_040551</name>
</gene>
<reference evidence="1" key="1">
    <citation type="journal article" date="2023" name="G3 (Bethesda)">
        <title>A reference genome for the long-term kleptoplast-retaining sea slug Elysia crispata morphotype clarki.</title>
        <authorList>
            <person name="Eastman K.E."/>
            <person name="Pendleton A.L."/>
            <person name="Shaikh M.A."/>
            <person name="Suttiyut T."/>
            <person name="Ogas R."/>
            <person name="Tomko P."/>
            <person name="Gavelis G."/>
            <person name="Widhalm J.R."/>
            <person name="Wisecaver J.H."/>
        </authorList>
    </citation>
    <scope>NUCLEOTIDE SEQUENCE</scope>
    <source>
        <strain evidence="1">ECLA1</strain>
    </source>
</reference>
<protein>
    <submittedName>
        <fullName evidence="1">Uncharacterized protein</fullName>
    </submittedName>
</protein>
<comment type="caution">
    <text evidence="1">The sequence shown here is derived from an EMBL/GenBank/DDBJ whole genome shotgun (WGS) entry which is preliminary data.</text>
</comment>
<keyword evidence="2" id="KW-1185">Reference proteome</keyword>
<organism evidence="1 2">
    <name type="scientific">Elysia crispata</name>
    <name type="common">lettuce slug</name>
    <dbReference type="NCBI Taxonomy" id="231223"/>
    <lineage>
        <taxon>Eukaryota</taxon>
        <taxon>Metazoa</taxon>
        <taxon>Spiralia</taxon>
        <taxon>Lophotrochozoa</taxon>
        <taxon>Mollusca</taxon>
        <taxon>Gastropoda</taxon>
        <taxon>Heterobranchia</taxon>
        <taxon>Euthyneura</taxon>
        <taxon>Panpulmonata</taxon>
        <taxon>Sacoglossa</taxon>
        <taxon>Placobranchoidea</taxon>
        <taxon>Plakobranchidae</taxon>
        <taxon>Elysia</taxon>
    </lineage>
</organism>
<evidence type="ECO:0000313" key="1">
    <source>
        <dbReference type="EMBL" id="KAK3764530.1"/>
    </source>
</evidence>
<dbReference type="Proteomes" id="UP001283361">
    <property type="component" value="Unassembled WGS sequence"/>
</dbReference>
<sequence>MIHPTLTQSRSISPARPLSLFCPSHSLSHLPRPWLGTLTRHLETRGLGLYISLQHHESLPARCCRRRLWF</sequence>
<name>A0AAE0Z8D2_9GAST</name>
<dbReference type="AlphaFoldDB" id="A0AAE0Z8D2"/>
<evidence type="ECO:0000313" key="2">
    <source>
        <dbReference type="Proteomes" id="UP001283361"/>
    </source>
</evidence>
<dbReference type="EMBL" id="JAWDGP010004431">
    <property type="protein sequence ID" value="KAK3764530.1"/>
    <property type="molecule type" value="Genomic_DNA"/>
</dbReference>
<accession>A0AAE0Z8D2</accession>